<keyword evidence="12" id="KW-1185">Reference proteome</keyword>
<evidence type="ECO:0000256" key="3">
    <source>
        <dbReference type="ARBA" id="ARBA00022475"/>
    </source>
</evidence>
<proteinExistence type="inferred from homology"/>
<dbReference type="Proteomes" id="UP000070467">
    <property type="component" value="Unassembled WGS sequence"/>
</dbReference>
<keyword evidence="7" id="KW-0175">Coiled coil</keyword>
<evidence type="ECO:0000313" key="11">
    <source>
        <dbReference type="EMBL" id="KXB58890.1"/>
    </source>
</evidence>
<comment type="caution">
    <text evidence="11">The sequence shown here is derived from an EMBL/GenBank/DDBJ whole genome shotgun (WGS) entry which is preliminary data.</text>
</comment>
<feature type="transmembrane region" description="Helical" evidence="8">
    <location>
        <begin position="98"/>
        <end position="118"/>
    </location>
</feature>
<dbReference type="Pfam" id="PF21088">
    <property type="entry name" value="MS_channel_1st"/>
    <property type="match status" value="1"/>
</dbReference>
<keyword evidence="5 8" id="KW-1133">Transmembrane helix</keyword>
<gene>
    <name evidence="11" type="ORF">HMPREF1871_00133</name>
</gene>
<name>A0ABR5TNB0_9BACL</name>
<organism evidence="11 12">
    <name type="scientific">Gemelliphila asaccharolytica</name>
    <dbReference type="NCBI Taxonomy" id="502393"/>
    <lineage>
        <taxon>Bacteria</taxon>
        <taxon>Bacillati</taxon>
        <taxon>Bacillota</taxon>
        <taxon>Bacilli</taxon>
        <taxon>Bacillales</taxon>
        <taxon>Gemellaceae</taxon>
        <taxon>Gemelliphila</taxon>
    </lineage>
</organism>
<dbReference type="InterPro" id="IPR010920">
    <property type="entry name" value="LSM_dom_sf"/>
</dbReference>
<dbReference type="EMBL" id="LSDB01000003">
    <property type="protein sequence ID" value="KXB58890.1"/>
    <property type="molecule type" value="Genomic_DNA"/>
</dbReference>
<dbReference type="Gene3D" id="1.10.287.1260">
    <property type="match status" value="1"/>
</dbReference>
<dbReference type="InterPro" id="IPR023408">
    <property type="entry name" value="MscS_beta-dom_sf"/>
</dbReference>
<dbReference type="InterPro" id="IPR049142">
    <property type="entry name" value="MS_channel_1st"/>
</dbReference>
<dbReference type="InterPro" id="IPR006685">
    <property type="entry name" value="MscS_channel_2nd"/>
</dbReference>
<evidence type="ECO:0000256" key="6">
    <source>
        <dbReference type="ARBA" id="ARBA00023136"/>
    </source>
</evidence>
<dbReference type="InterPro" id="IPR045276">
    <property type="entry name" value="YbiO_bact"/>
</dbReference>
<feature type="transmembrane region" description="Helical" evidence="8">
    <location>
        <begin position="67"/>
        <end position="92"/>
    </location>
</feature>
<evidence type="ECO:0000256" key="2">
    <source>
        <dbReference type="ARBA" id="ARBA00008017"/>
    </source>
</evidence>
<feature type="domain" description="Mechanosensitive ion channel transmembrane helices 2/3" evidence="10">
    <location>
        <begin position="75"/>
        <end position="115"/>
    </location>
</feature>
<feature type="domain" description="Mechanosensitive ion channel MscS" evidence="9">
    <location>
        <begin position="116"/>
        <end position="181"/>
    </location>
</feature>
<comment type="subcellular location">
    <subcellularLocation>
        <location evidence="1">Cell membrane</location>
        <topology evidence="1">Multi-pass membrane protein</topology>
    </subcellularLocation>
</comment>
<evidence type="ECO:0000256" key="1">
    <source>
        <dbReference type="ARBA" id="ARBA00004651"/>
    </source>
</evidence>
<keyword evidence="6 8" id="KW-0472">Membrane</keyword>
<dbReference type="SUPFAM" id="SSF50182">
    <property type="entry name" value="Sm-like ribonucleoproteins"/>
    <property type="match status" value="1"/>
</dbReference>
<dbReference type="Gene3D" id="2.30.30.60">
    <property type="match status" value="1"/>
</dbReference>
<dbReference type="PANTHER" id="PTHR30460:SF0">
    <property type="entry name" value="MODERATE CONDUCTANCE MECHANOSENSITIVE CHANNEL YBIO"/>
    <property type="match status" value="1"/>
</dbReference>
<keyword evidence="3" id="KW-1003">Cell membrane</keyword>
<dbReference type="PANTHER" id="PTHR30460">
    <property type="entry name" value="MODERATE CONDUCTANCE MECHANOSENSITIVE CHANNEL YBIO"/>
    <property type="match status" value="1"/>
</dbReference>
<accession>A0ABR5TNB0</accession>
<feature type="transmembrane region" description="Helical" evidence="8">
    <location>
        <begin position="20"/>
        <end position="46"/>
    </location>
</feature>
<protein>
    <submittedName>
        <fullName evidence="11">Transporter, small conductance mechanosensitive ion channel MscS family protein</fullName>
    </submittedName>
</protein>
<feature type="coiled-coil region" evidence="7">
    <location>
        <begin position="191"/>
        <end position="218"/>
    </location>
</feature>
<evidence type="ECO:0000259" key="10">
    <source>
        <dbReference type="Pfam" id="PF21088"/>
    </source>
</evidence>
<evidence type="ECO:0000256" key="4">
    <source>
        <dbReference type="ARBA" id="ARBA00022692"/>
    </source>
</evidence>
<dbReference type="RefSeq" id="WP_066128593.1">
    <property type="nucleotide sequence ID" value="NZ_KQ959856.1"/>
</dbReference>
<sequence length="277" mass="31534">MNKYIDLILGNNIYANILKNIIYILLVLIISSISIKILVRIINYLMNSNTRINKKFAFNYNSKRKETILRLIASLVKYTIYFIAVIQILSIFGINTTGLLASAGIISVAIGFGAQTLVKDVITGFFIILEGQFDVGDKVQINSATGQVMSLGLRYTKLKANTGEIYFIPNSTISQVINYSKSYFVVEKELSIKIEEDIETLENNIIELLEKLNNNNNIKKYFYKHHKLNLTKITKIEEKTLGVIISVKVSSAKEKVENIIIREFFKAFKDRLKSVKE</sequence>
<evidence type="ECO:0000313" key="12">
    <source>
        <dbReference type="Proteomes" id="UP000070467"/>
    </source>
</evidence>
<dbReference type="Pfam" id="PF00924">
    <property type="entry name" value="MS_channel_2nd"/>
    <property type="match status" value="1"/>
</dbReference>
<comment type="similarity">
    <text evidence="2">Belongs to the MscS (TC 1.A.23) family.</text>
</comment>
<evidence type="ECO:0000256" key="5">
    <source>
        <dbReference type="ARBA" id="ARBA00022989"/>
    </source>
</evidence>
<keyword evidence="4 8" id="KW-0812">Transmembrane</keyword>
<evidence type="ECO:0000256" key="8">
    <source>
        <dbReference type="SAM" id="Phobius"/>
    </source>
</evidence>
<dbReference type="InterPro" id="IPR011014">
    <property type="entry name" value="MscS_channel_TM-2"/>
</dbReference>
<dbReference type="SUPFAM" id="SSF82861">
    <property type="entry name" value="Mechanosensitive channel protein MscS (YggB), transmembrane region"/>
    <property type="match status" value="1"/>
</dbReference>
<reference evidence="11 12" key="1">
    <citation type="submission" date="2016-01" db="EMBL/GenBank/DDBJ databases">
        <authorList>
            <person name="Mitreva M."/>
            <person name="Pepin K.H."/>
            <person name="Mihindukulasuriya K.A."/>
            <person name="Fulton R."/>
            <person name="Fronick C."/>
            <person name="O'Laughlin M."/>
            <person name="Miner T."/>
            <person name="Herter B."/>
            <person name="Rosa B.A."/>
            <person name="Cordes M."/>
            <person name="Tomlinson C."/>
            <person name="Wollam A."/>
            <person name="Palsikar V.B."/>
            <person name="Mardis E.R."/>
            <person name="Wilson R.K."/>
        </authorList>
    </citation>
    <scope>NUCLEOTIDE SEQUENCE [LARGE SCALE GENOMIC DNA]</scope>
    <source>
        <strain evidence="11 12">KA00071</strain>
    </source>
</reference>
<evidence type="ECO:0000259" key="9">
    <source>
        <dbReference type="Pfam" id="PF00924"/>
    </source>
</evidence>
<evidence type="ECO:0000256" key="7">
    <source>
        <dbReference type="SAM" id="Coils"/>
    </source>
</evidence>